<dbReference type="AlphaFoldDB" id="C3ZWC3"/>
<dbReference type="InterPro" id="IPR050541">
    <property type="entry name" value="LRR_TM_domain-containing"/>
</dbReference>
<dbReference type="GO" id="GO:0005886">
    <property type="term" value="C:plasma membrane"/>
    <property type="evidence" value="ECO:0007669"/>
    <property type="project" value="UniProtKB-SubCell"/>
</dbReference>
<dbReference type="PANTHER" id="PTHR24369">
    <property type="entry name" value="ANTIGEN BSP, PUTATIVE-RELATED"/>
    <property type="match status" value="1"/>
</dbReference>
<dbReference type="SMART" id="SM00369">
    <property type="entry name" value="LRR_TYP"/>
    <property type="match status" value="7"/>
</dbReference>
<keyword evidence="2" id="KW-1003">Cell membrane</keyword>
<dbReference type="STRING" id="7739.C3ZWC3"/>
<dbReference type="EMBL" id="GG666698">
    <property type="protein sequence ID" value="EEN43125.1"/>
    <property type="molecule type" value="Genomic_DNA"/>
</dbReference>
<dbReference type="PANTHER" id="PTHR24369:SF210">
    <property type="entry name" value="CHAOPTIN-RELATED"/>
    <property type="match status" value="1"/>
</dbReference>
<evidence type="ECO:0000256" key="7">
    <source>
        <dbReference type="ARBA" id="ARBA00022989"/>
    </source>
</evidence>
<keyword evidence="3" id="KW-0433">Leucine-rich repeat</keyword>
<dbReference type="Pfam" id="PF13855">
    <property type="entry name" value="LRR_8"/>
    <property type="match status" value="3"/>
</dbReference>
<evidence type="ECO:0000256" key="2">
    <source>
        <dbReference type="ARBA" id="ARBA00022475"/>
    </source>
</evidence>
<evidence type="ECO:0000256" key="3">
    <source>
        <dbReference type="ARBA" id="ARBA00022614"/>
    </source>
</evidence>
<comment type="subcellular location">
    <subcellularLocation>
        <location evidence="1">Cell membrane</location>
    </subcellularLocation>
</comment>
<evidence type="ECO:0000256" key="8">
    <source>
        <dbReference type="ARBA" id="ARBA00023136"/>
    </source>
</evidence>
<protein>
    <recommendedName>
        <fullName evidence="10">LRRCT domain-containing protein</fullName>
    </recommendedName>
</protein>
<dbReference type="FunFam" id="3.80.10.10:FF:001438">
    <property type="entry name" value="Uncharacterized protein"/>
    <property type="match status" value="1"/>
</dbReference>
<name>C3ZWC3_BRAFL</name>
<accession>C3ZWC3</accession>
<evidence type="ECO:0000256" key="5">
    <source>
        <dbReference type="ARBA" id="ARBA00022729"/>
    </source>
</evidence>
<dbReference type="InterPro" id="IPR003591">
    <property type="entry name" value="Leu-rich_rpt_typical-subtyp"/>
</dbReference>
<gene>
    <name evidence="9" type="ORF">BRAFLDRAFT_241921</name>
</gene>
<dbReference type="InParanoid" id="C3ZWC3"/>
<dbReference type="eggNOG" id="KOG0619">
    <property type="taxonomic scope" value="Eukaryota"/>
</dbReference>
<sequence>MLTLVSAHACPSVCVCFSDVPSVHCNHPTLEHIPQGIPNTTTTMMLHSNNISVIEPGALSSFVSMSRLWINSNRLSTLQGVFEGLQEMTQIYAQDNDISALNEGDFSGLTKLREINLNNNRISTIAGRVFADLSSLQTLYLQDNEISVIGNDTFHGLFNLRNLYMSGNKLETITGGNTGQRTAKSMFIYSSGNKLTTVPREALANLSSLRSLVLSDNPIVYVGPRAFGPQLIEVKLQNTKLRVIDGAAFNNSPNVNRLTLSNNYLQYLPETVFQPLTYYGDYETLDLDGNPWVCDCQLAGYSAWLKAPQVRGKRFNSQIYRFDKNS</sequence>
<keyword evidence="8" id="KW-0472">Membrane</keyword>
<reference evidence="9" key="1">
    <citation type="journal article" date="2008" name="Nature">
        <title>The amphioxus genome and the evolution of the chordate karyotype.</title>
        <authorList>
            <consortium name="US DOE Joint Genome Institute (JGI-PGF)"/>
            <person name="Putnam N.H."/>
            <person name="Butts T."/>
            <person name="Ferrier D.E.K."/>
            <person name="Furlong R.F."/>
            <person name="Hellsten U."/>
            <person name="Kawashima T."/>
            <person name="Robinson-Rechavi M."/>
            <person name="Shoguchi E."/>
            <person name="Terry A."/>
            <person name="Yu J.-K."/>
            <person name="Benito-Gutierrez E.L."/>
            <person name="Dubchak I."/>
            <person name="Garcia-Fernandez J."/>
            <person name="Gibson-Brown J.J."/>
            <person name="Grigoriev I.V."/>
            <person name="Horton A.C."/>
            <person name="de Jong P.J."/>
            <person name="Jurka J."/>
            <person name="Kapitonov V.V."/>
            <person name="Kohara Y."/>
            <person name="Kuroki Y."/>
            <person name="Lindquist E."/>
            <person name="Lucas S."/>
            <person name="Osoegawa K."/>
            <person name="Pennacchio L.A."/>
            <person name="Salamov A.A."/>
            <person name="Satou Y."/>
            <person name="Sauka-Spengler T."/>
            <person name="Schmutz J."/>
            <person name="Shin-I T."/>
            <person name="Toyoda A."/>
            <person name="Bronner-Fraser M."/>
            <person name="Fujiyama A."/>
            <person name="Holland L.Z."/>
            <person name="Holland P.W.H."/>
            <person name="Satoh N."/>
            <person name="Rokhsar D.S."/>
        </authorList>
    </citation>
    <scope>NUCLEOTIDE SEQUENCE [LARGE SCALE GENOMIC DNA]</scope>
    <source>
        <strain evidence="9">S238N-H82</strain>
        <tissue evidence="9">Testes</tissue>
    </source>
</reference>
<dbReference type="Gene3D" id="3.80.10.10">
    <property type="entry name" value="Ribonuclease Inhibitor"/>
    <property type="match status" value="2"/>
</dbReference>
<evidence type="ECO:0000256" key="6">
    <source>
        <dbReference type="ARBA" id="ARBA00022737"/>
    </source>
</evidence>
<proteinExistence type="predicted"/>
<dbReference type="InterPro" id="IPR032675">
    <property type="entry name" value="LRR_dom_sf"/>
</dbReference>
<evidence type="ECO:0000313" key="9">
    <source>
        <dbReference type="EMBL" id="EEN43125.1"/>
    </source>
</evidence>
<dbReference type="SMART" id="SM00365">
    <property type="entry name" value="LRR_SD22"/>
    <property type="match status" value="4"/>
</dbReference>
<evidence type="ECO:0008006" key="10">
    <source>
        <dbReference type="Google" id="ProtNLM"/>
    </source>
</evidence>
<dbReference type="InterPro" id="IPR001611">
    <property type="entry name" value="Leu-rich_rpt"/>
</dbReference>
<keyword evidence="5" id="KW-0732">Signal</keyword>
<keyword evidence="6" id="KW-0677">Repeat</keyword>
<keyword evidence="7" id="KW-1133">Transmembrane helix</keyword>
<evidence type="ECO:0000256" key="1">
    <source>
        <dbReference type="ARBA" id="ARBA00004236"/>
    </source>
</evidence>
<evidence type="ECO:0000256" key="4">
    <source>
        <dbReference type="ARBA" id="ARBA00022692"/>
    </source>
</evidence>
<organism>
    <name type="scientific">Branchiostoma floridae</name>
    <name type="common">Florida lancelet</name>
    <name type="synonym">Amphioxus</name>
    <dbReference type="NCBI Taxonomy" id="7739"/>
    <lineage>
        <taxon>Eukaryota</taxon>
        <taxon>Metazoa</taxon>
        <taxon>Chordata</taxon>
        <taxon>Cephalochordata</taxon>
        <taxon>Leptocardii</taxon>
        <taxon>Amphioxiformes</taxon>
        <taxon>Branchiostomatidae</taxon>
        <taxon>Branchiostoma</taxon>
    </lineage>
</organism>
<dbReference type="PROSITE" id="PS51450">
    <property type="entry name" value="LRR"/>
    <property type="match status" value="2"/>
</dbReference>
<keyword evidence="4" id="KW-0812">Transmembrane</keyword>
<dbReference type="SUPFAM" id="SSF52058">
    <property type="entry name" value="L domain-like"/>
    <property type="match status" value="1"/>
</dbReference>